<evidence type="ECO:0000256" key="3">
    <source>
        <dbReference type="ARBA" id="ARBA00022777"/>
    </source>
</evidence>
<evidence type="ECO:0000256" key="6">
    <source>
        <dbReference type="SAM" id="Phobius"/>
    </source>
</evidence>
<comment type="caution">
    <text evidence="8">The sequence shown here is derived from an EMBL/GenBank/DDBJ whole genome shotgun (WGS) entry which is preliminary data.</text>
</comment>
<dbReference type="InterPro" id="IPR005467">
    <property type="entry name" value="His_kinase_dom"/>
</dbReference>
<keyword evidence="4" id="KW-0067">ATP-binding</keyword>
<keyword evidence="1 8" id="KW-0808">Transferase</keyword>
<evidence type="ECO:0000313" key="8">
    <source>
        <dbReference type="EMBL" id="MPM03994.1"/>
    </source>
</evidence>
<keyword evidence="3 8" id="KW-0418">Kinase</keyword>
<evidence type="ECO:0000256" key="4">
    <source>
        <dbReference type="ARBA" id="ARBA00022840"/>
    </source>
</evidence>
<dbReference type="InterPro" id="IPR036890">
    <property type="entry name" value="HATPase_C_sf"/>
</dbReference>
<evidence type="ECO:0000256" key="2">
    <source>
        <dbReference type="ARBA" id="ARBA00022741"/>
    </source>
</evidence>
<feature type="transmembrane region" description="Helical" evidence="6">
    <location>
        <begin position="12"/>
        <end position="33"/>
    </location>
</feature>
<dbReference type="EMBL" id="VSSQ01000999">
    <property type="protein sequence ID" value="MPM03994.1"/>
    <property type="molecule type" value="Genomic_DNA"/>
</dbReference>
<sequence>MDIYRRKRFWKWGLFIIGLMIVNASLMFSNNLVKKIASDERKKVKIWANAIQQKANLVNYTNDFFKKVKEEERKRVEIWAEATKRLINAGINEDLSFYTQIIAGNTTIPVVLTDENKNIIAVKNVDFSTDSVKVLEGRRLSDFSKIEPIVVSYGEFVNYLYFKESLLFSELRNVLNDLTESFFSEVVVNSASVPVLILDSAKTKVFSSGNVSDDILNDKDRLHDLIKTMEAQNPPIVIDFEGQGKKYIYYKDSYLLTQLRYYPFVQLIVVGLFLIVAYIIFNTTRKAEQNKVWVGMAKETAHQLGTPISSMLAWLDFIETDDKNKIYIDELRNDIKRLQDVSSRFSNIGSAPDLPMTSLAETIYNSVRYIRARSSKKVAINVLFRENETIEIPLNENLFGWVMENLLKNAIDAMEGEGSITISLHRVARSIMLDVSDTGKGFPKSQYKAVFRPGFTTKKRGWGLGLTLSKRIIDEYHKGRLYVYSSVPGKGTTFRIVLPLK</sequence>
<keyword evidence="5" id="KW-0902">Two-component regulatory system</keyword>
<keyword evidence="6" id="KW-0812">Transmembrane</keyword>
<protein>
    <submittedName>
        <fullName evidence="8">Adaptive-response sensory-kinase SasA</fullName>
        <ecNumber evidence="8">2.7.-.-</ecNumber>
    </submittedName>
</protein>
<evidence type="ECO:0000256" key="1">
    <source>
        <dbReference type="ARBA" id="ARBA00022679"/>
    </source>
</evidence>
<dbReference type="GO" id="GO:0000160">
    <property type="term" value="P:phosphorelay signal transduction system"/>
    <property type="evidence" value="ECO:0007669"/>
    <property type="project" value="UniProtKB-KW"/>
</dbReference>
<dbReference type="EC" id="2.7.-.-" evidence="8"/>
<proteinExistence type="predicted"/>
<dbReference type="PROSITE" id="PS50109">
    <property type="entry name" value="HIS_KIN"/>
    <property type="match status" value="1"/>
</dbReference>
<dbReference type="InterPro" id="IPR003594">
    <property type="entry name" value="HATPase_dom"/>
</dbReference>
<keyword evidence="2" id="KW-0547">Nucleotide-binding</keyword>
<evidence type="ECO:0000256" key="5">
    <source>
        <dbReference type="ARBA" id="ARBA00023012"/>
    </source>
</evidence>
<gene>
    <name evidence="8" type="primary">sasA_144</name>
    <name evidence="8" type="ORF">SDC9_50261</name>
</gene>
<dbReference type="AlphaFoldDB" id="A0A644WNZ2"/>
<dbReference type="GO" id="GO:0005524">
    <property type="term" value="F:ATP binding"/>
    <property type="evidence" value="ECO:0007669"/>
    <property type="project" value="UniProtKB-KW"/>
</dbReference>
<dbReference type="PRINTS" id="PR00344">
    <property type="entry name" value="BCTRLSENSOR"/>
</dbReference>
<evidence type="ECO:0000259" key="7">
    <source>
        <dbReference type="PROSITE" id="PS50109"/>
    </source>
</evidence>
<dbReference type="Gene3D" id="3.30.565.10">
    <property type="entry name" value="Histidine kinase-like ATPase, C-terminal domain"/>
    <property type="match status" value="1"/>
</dbReference>
<keyword evidence="6" id="KW-0472">Membrane</keyword>
<accession>A0A644WNZ2</accession>
<reference evidence="8" key="1">
    <citation type="submission" date="2019-08" db="EMBL/GenBank/DDBJ databases">
        <authorList>
            <person name="Kucharzyk K."/>
            <person name="Murdoch R.W."/>
            <person name="Higgins S."/>
            <person name="Loffler F."/>
        </authorList>
    </citation>
    <scope>NUCLEOTIDE SEQUENCE</scope>
</reference>
<name>A0A644WNZ2_9ZZZZ</name>
<dbReference type="SUPFAM" id="SSF55874">
    <property type="entry name" value="ATPase domain of HSP90 chaperone/DNA topoisomerase II/histidine kinase"/>
    <property type="match status" value="1"/>
</dbReference>
<dbReference type="PANTHER" id="PTHR43065:SF46">
    <property type="entry name" value="C4-DICARBOXYLATE TRANSPORT SENSOR PROTEIN DCTB"/>
    <property type="match status" value="1"/>
</dbReference>
<dbReference type="InterPro" id="IPR004358">
    <property type="entry name" value="Sig_transdc_His_kin-like_C"/>
</dbReference>
<dbReference type="SMART" id="SM00387">
    <property type="entry name" value="HATPase_c"/>
    <property type="match status" value="1"/>
</dbReference>
<organism evidence="8">
    <name type="scientific">bioreactor metagenome</name>
    <dbReference type="NCBI Taxonomy" id="1076179"/>
    <lineage>
        <taxon>unclassified sequences</taxon>
        <taxon>metagenomes</taxon>
        <taxon>ecological metagenomes</taxon>
    </lineage>
</organism>
<keyword evidence="6" id="KW-1133">Transmembrane helix</keyword>
<dbReference type="PANTHER" id="PTHR43065">
    <property type="entry name" value="SENSOR HISTIDINE KINASE"/>
    <property type="match status" value="1"/>
</dbReference>
<dbReference type="GO" id="GO:0016301">
    <property type="term" value="F:kinase activity"/>
    <property type="evidence" value="ECO:0007669"/>
    <property type="project" value="UniProtKB-KW"/>
</dbReference>
<feature type="domain" description="Histidine kinase" evidence="7">
    <location>
        <begin position="299"/>
        <end position="501"/>
    </location>
</feature>
<feature type="transmembrane region" description="Helical" evidence="6">
    <location>
        <begin position="261"/>
        <end position="281"/>
    </location>
</feature>
<dbReference type="Pfam" id="PF02518">
    <property type="entry name" value="HATPase_c"/>
    <property type="match status" value="1"/>
</dbReference>